<sequence length="1043" mass="117657">MLISLHPCLKEQTCHYTPSSCVCFLFILQPPQKRQRTVEDFKQFCTFVLAYAGYIPYPKEQEPWPRSSLSPQRSTGSTLDSDSWVSSRSSDSHTAARHAKRPKERAGGPKRARSDGVLPGLPAAICGSPAGVEKGKRKKQSGKTIPGEKKQRRRTAEGGKRTSLGKVPPTAPIPPPLGSGAGIGVQALGRAGEQQEAGLRGPDATLLSSTRVPGQESIVEPLPQQAEAKQEWIPLPLGDHKGTEAVTERPVVKEERLQMKEEGQHWYNMGRADKNIMDWESNWESENKKTEDHHHHREEDSIDQGSEDSTALECKEVKEQKNKNNTDRQRTDVKERKNKDNANHKEKEKDLSDRAEENKHDIDQRDKETSEQQQDKLLFDQCNKCNDIDQAVMSNTDHKIKASIDQMKADSAEPAGTASREDKDILNHLNEDGVDRKSKDSSVQDEEDSDIQQETGYHTDQDSSDTDQEDKAGGDSVTDCSSFCTENTSAEDSRMEEDDSWDLITCFCMKPFAGRPMIECSECGTWIHLSCAKIRKSNVPEVFICQRCRDSKQDIRRSNRARTVSRKRFRDRSPGLASSLSPQRSTGSTLDSDSWVHLWEPCRAWRKGKRKKQSGKTVPSEKKQRRRTAEGGKRTSLGKVPPTAPIPPPLGSGAGIGVQALGRAGEQQEAGLRGPDATLLSSTRVPGQESIVEPLPQQAEAKQEWIPLPLGDHKGTEAVTERPVVKEERLQMKEEGQHWYNMGRADKNIMDWESNWESENKKTEDHHHHREEDSIDQGSEDSTALECKEVKEQKNKNNTDRQRPETLKERKNKDNANQKEKEKDLSDRAEENKHDIDQRDKETSEQQQDKLLFDQCNKCNDIDQAVMSNTDHKIKASIDQMKADSAEPAGTASREDKDILNHLNEDGVDRKSKDSSVQDEEDSDIQQETGYHTDQDSSDTDQEDKAGGQRHGLLIFCTENTSAEDSRMEEDDSWDLITCFCMKPFAGRPMIECSEKGTWIHLSCAKIRKSNVPEVFICQRCRDSKQDIRRSNRARTVSRKLHE</sequence>
<feature type="region of interest" description="Disordered" evidence="6">
    <location>
        <begin position="879"/>
        <end position="947"/>
    </location>
</feature>
<feature type="domain" description="Zinc finger PHD-type" evidence="7">
    <location>
        <begin position="505"/>
        <end position="549"/>
    </location>
</feature>
<comment type="caution">
    <text evidence="8">The sequence shown here is derived from an EMBL/GenBank/DDBJ whole genome shotgun (WGS) entry which is preliminary data.</text>
</comment>
<feature type="region of interest" description="Disordered" evidence="6">
    <location>
        <begin position="606"/>
        <end position="657"/>
    </location>
</feature>
<evidence type="ECO:0000256" key="2">
    <source>
        <dbReference type="ARBA" id="ARBA00022723"/>
    </source>
</evidence>
<keyword evidence="2" id="KW-0479">Metal-binding</keyword>
<evidence type="ECO:0000256" key="3">
    <source>
        <dbReference type="ARBA" id="ARBA00022771"/>
    </source>
</evidence>
<dbReference type="InterPro" id="IPR001965">
    <property type="entry name" value="Znf_PHD"/>
</dbReference>
<dbReference type="SMART" id="SM00249">
    <property type="entry name" value="PHD"/>
    <property type="match status" value="2"/>
</dbReference>
<keyword evidence="4" id="KW-0862">Zinc</keyword>
<feature type="compositionally biased region" description="Basic and acidic residues" evidence="6">
    <location>
        <begin position="758"/>
        <end position="772"/>
    </location>
</feature>
<evidence type="ECO:0000256" key="4">
    <source>
        <dbReference type="ARBA" id="ARBA00022833"/>
    </source>
</evidence>
<dbReference type="CDD" id="cd15632">
    <property type="entry name" value="PHD_PHF13"/>
    <property type="match status" value="2"/>
</dbReference>
<feature type="compositionally biased region" description="Basic residues" evidence="6">
    <location>
        <begin position="95"/>
        <end position="111"/>
    </location>
</feature>
<dbReference type="InterPro" id="IPR041947">
    <property type="entry name" value="PHD_PHF13"/>
</dbReference>
<organism evidence="8 9">
    <name type="scientific">Huso huso</name>
    <name type="common">Beluga</name>
    <name type="synonym">Acipenser huso</name>
    <dbReference type="NCBI Taxonomy" id="61971"/>
    <lineage>
        <taxon>Eukaryota</taxon>
        <taxon>Metazoa</taxon>
        <taxon>Chordata</taxon>
        <taxon>Craniata</taxon>
        <taxon>Vertebrata</taxon>
        <taxon>Euteleostomi</taxon>
        <taxon>Actinopterygii</taxon>
        <taxon>Chondrostei</taxon>
        <taxon>Acipenseriformes</taxon>
        <taxon>Acipenseridae</taxon>
        <taxon>Huso</taxon>
    </lineage>
</organism>
<dbReference type="Proteomes" id="UP001369086">
    <property type="component" value="Unassembled WGS sequence"/>
</dbReference>
<feature type="region of interest" description="Disordered" evidence="6">
    <location>
        <begin position="755"/>
        <end position="849"/>
    </location>
</feature>
<evidence type="ECO:0000256" key="1">
    <source>
        <dbReference type="ARBA" id="ARBA00004123"/>
    </source>
</evidence>
<feature type="compositionally biased region" description="Polar residues" evidence="6">
    <location>
        <begin position="576"/>
        <end position="591"/>
    </location>
</feature>
<feature type="compositionally biased region" description="Low complexity" evidence="6">
    <location>
        <begin position="77"/>
        <end position="89"/>
    </location>
</feature>
<comment type="subcellular location">
    <subcellularLocation>
        <location evidence="1">Nucleus</location>
    </subcellularLocation>
</comment>
<feature type="compositionally biased region" description="Basic and acidic residues" evidence="6">
    <location>
        <begin position="893"/>
        <end position="916"/>
    </location>
</feature>
<feature type="region of interest" description="Disordered" evidence="6">
    <location>
        <begin position="556"/>
        <end position="591"/>
    </location>
</feature>
<evidence type="ECO:0000259" key="7">
    <source>
        <dbReference type="SMART" id="SM00249"/>
    </source>
</evidence>
<dbReference type="PANTHER" id="PTHR14571:SF14">
    <property type="entry name" value="ZINC FINGER PHD-TYPE DOMAIN-CONTAINING PROTEIN"/>
    <property type="match status" value="1"/>
</dbReference>
<feature type="compositionally biased region" description="Polar residues" evidence="6">
    <location>
        <begin position="67"/>
        <end position="76"/>
    </location>
</feature>
<dbReference type="InterPro" id="IPR011011">
    <property type="entry name" value="Znf_FYVE_PHD"/>
</dbReference>
<feature type="compositionally biased region" description="Basic and acidic residues" evidence="6">
    <location>
        <begin position="146"/>
        <end position="160"/>
    </location>
</feature>
<feature type="compositionally biased region" description="Basic and acidic residues" evidence="6">
    <location>
        <begin position="313"/>
        <end position="375"/>
    </location>
</feature>
<dbReference type="InterPro" id="IPR013083">
    <property type="entry name" value="Znf_RING/FYVE/PHD"/>
</dbReference>
<dbReference type="Pfam" id="PF13831">
    <property type="entry name" value="PHD_2"/>
    <property type="match status" value="1"/>
</dbReference>
<dbReference type="InterPro" id="IPR019787">
    <property type="entry name" value="Znf_PHD-finger"/>
</dbReference>
<dbReference type="PANTHER" id="PTHR14571">
    <property type="entry name" value="HISTONE-LYSINE N-METHYLTRANSFERASE SET-26-RELATED"/>
    <property type="match status" value="1"/>
</dbReference>
<keyword evidence="5" id="KW-0539">Nucleus</keyword>
<feature type="compositionally biased region" description="Basic and acidic residues" evidence="6">
    <location>
        <begin position="238"/>
        <end position="257"/>
    </location>
</feature>
<feature type="domain" description="Zinc finger PHD-type" evidence="7">
    <location>
        <begin position="978"/>
        <end position="1022"/>
    </location>
</feature>
<feature type="region of interest" description="Disordered" evidence="6">
    <location>
        <begin position="235"/>
        <end position="257"/>
    </location>
</feature>
<dbReference type="EMBL" id="JAHFZB010000019">
    <property type="protein sequence ID" value="KAK6478783.1"/>
    <property type="molecule type" value="Genomic_DNA"/>
</dbReference>
<evidence type="ECO:0000313" key="8">
    <source>
        <dbReference type="EMBL" id="KAK6478783.1"/>
    </source>
</evidence>
<evidence type="ECO:0000313" key="9">
    <source>
        <dbReference type="Proteomes" id="UP001369086"/>
    </source>
</evidence>
<feature type="region of interest" description="Disordered" evidence="6">
    <location>
        <begin position="61"/>
        <end position="216"/>
    </location>
</feature>
<proteinExistence type="predicted"/>
<feature type="region of interest" description="Disordered" evidence="6">
    <location>
        <begin position="278"/>
        <end position="375"/>
    </location>
</feature>
<feature type="region of interest" description="Disordered" evidence="6">
    <location>
        <begin position="405"/>
        <end position="479"/>
    </location>
</feature>
<feature type="compositionally biased region" description="Basic and acidic residues" evidence="6">
    <location>
        <begin position="786"/>
        <end position="849"/>
    </location>
</feature>
<evidence type="ECO:0000256" key="6">
    <source>
        <dbReference type="SAM" id="MobiDB-lite"/>
    </source>
</evidence>
<gene>
    <name evidence="8" type="ORF">HHUSO_G21170</name>
</gene>
<accession>A0ABR0Z252</accession>
<evidence type="ECO:0000256" key="5">
    <source>
        <dbReference type="ARBA" id="ARBA00023242"/>
    </source>
</evidence>
<keyword evidence="9" id="KW-1185">Reference proteome</keyword>
<keyword evidence="3" id="KW-0863">Zinc-finger</keyword>
<reference evidence="8 9" key="1">
    <citation type="submission" date="2021-05" db="EMBL/GenBank/DDBJ databases">
        <authorList>
            <person name="Zahm M."/>
            <person name="Klopp C."/>
            <person name="Cabau C."/>
            <person name="Kuhl H."/>
            <person name="Suciu R."/>
            <person name="Ciorpac M."/>
            <person name="Holostenco D."/>
            <person name="Gessner J."/>
            <person name="Wuertz S."/>
            <person name="Hohne C."/>
            <person name="Stock M."/>
            <person name="Gislard M."/>
            <person name="Lluch J."/>
            <person name="Milhes M."/>
            <person name="Lampietro C."/>
            <person name="Lopez Roques C."/>
            <person name="Donnadieu C."/>
            <person name="Du K."/>
            <person name="Schartl M."/>
            <person name="Guiguen Y."/>
        </authorList>
    </citation>
    <scope>NUCLEOTIDE SEQUENCE [LARGE SCALE GENOMIC DNA]</scope>
    <source>
        <strain evidence="8">Hh-F2</strain>
        <tissue evidence="8">Blood</tissue>
    </source>
</reference>
<dbReference type="Gene3D" id="3.30.40.10">
    <property type="entry name" value="Zinc/RING finger domain, C3HC4 (zinc finger)"/>
    <property type="match status" value="2"/>
</dbReference>
<feature type="compositionally biased region" description="Basic and acidic residues" evidence="6">
    <location>
        <begin position="285"/>
        <end position="299"/>
    </location>
</feature>
<dbReference type="SUPFAM" id="SSF57903">
    <property type="entry name" value="FYVE/PHD zinc finger"/>
    <property type="match status" value="2"/>
</dbReference>
<name>A0ABR0Z252_HUSHU</name>
<feature type="compositionally biased region" description="Basic residues" evidence="6">
    <location>
        <begin position="558"/>
        <end position="570"/>
    </location>
</feature>
<feature type="compositionally biased region" description="Basic and acidic residues" evidence="6">
    <location>
        <begin position="419"/>
        <end position="442"/>
    </location>
</feature>
<protein>
    <recommendedName>
        <fullName evidence="7">Zinc finger PHD-type domain-containing protein</fullName>
    </recommendedName>
</protein>
<feature type="compositionally biased region" description="Basic and acidic residues" evidence="6">
    <location>
        <begin position="619"/>
        <end position="633"/>
    </location>
</feature>